<reference evidence="1" key="1">
    <citation type="submission" date="2022-10" db="EMBL/GenBank/DDBJ databases">
        <title>Sifting through the core-genome to identify putative cross-protective antigens against Riemerella anatipestifer.</title>
        <authorList>
            <person name="Zheng X."/>
            <person name="Zhang W."/>
        </authorList>
    </citation>
    <scope>NUCLEOTIDE SEQUENCE</scope>
    <source>
        <strain evidence="1">ZWRA178</strain>
    </source>
</reference>
<accession>A0AAP3ETM1</accession>
<proteinExistence type="predicted"/>
<dbReference type="AlphaFoldDB" id="A0AAP3ETM1"/>
<protein>
    <submittedName>
        <fullName evidence="1">Uncharacterized protein</fullName>
    </submittedName>
</protein>
<name>A0AAP3ETM1_RIEAN</name>
<evidence type="ECO:0000313" key="1">
    <source>
        <dbReference type="EMBL" id="MCW0523362.1"/>
    </source>
</evidence>
<comment type="caution">
    <text evidence="1">The sequence shown here is derived from an EMBL/GenBank/DDBJ whole genome shotgun (WGS) entry which is preliminary data.</text>
</comment>
<sequence length="68" mass="7396">MKKGICKVVDYLPQISSSAFKINPISSMVESPHAVPGIPQDKVKEKQPDCCFAGGSVSVFTDFFSLIF</sequence>
<organism evidence="1 2">
    <name type="scientific">Riemerella anatipestifer</name>
    <name type="common">Moraxella anatipestifer</name>
    <dbReference type="NCBI Taxonomy" id="34085"/>
    <lineage>
        <taxon>Bacteria</taxon>
        <taxon>Pseudomonadati</taxon>
        <taxon>Bacteroidota</taxon>
        <taxon>Flavobacteriia</taxon>
        <taxon>Flavobacteriales</taxon>
        <taxon>Weeksellaceae</taxon>
        <taxon>Riemerella</taxon>
    </lineage>
</organism>
<dbReference type="RefSeq" id="WP_214193761.1">
    <property type="nucleotide sequence ID" value="NZ_CP081925.1"/>
</dbReference>
<gene>
    <name evidence="1" type="ORF">OKE68_03380</name>
</gene>
<dbReference type="Proteomes" id="UP001207440">
    <property type="component" value="Unassembled WGS sequence"/>
</dbReference>
<dbReference type="EMBL" id="JAOZYT010000013">
    <property type="protein sequence ID" value="MCW0523362.1"/>
    <property type="molecule type" value="Genomic_DNA"/>
</dbReference>
<evidence type="ECO:0000313" key="2">
    <source>
        <dbReference type="Proteomes" id="UP001207440"/>
    </source>
</evidence>